<keyword evidence="1" id="KW-0808">Transferase</keyword>
<dbReference type="GO" id="GO:0071164">
    <property type="term" value="F:RNA cap trimethylguanosine synthase activity"/>
    <property type="evidence" value="ECO:0007669"/>
    <property type="project" value="TreeGrafter"/>
</dbReference>
<proteinExistence type="predicted"/>
<dbReference type="SUPFAM" id="SSF53335">
    <property type="entry name" value="S-adenosyl-L-methionine-dependent methyltransferases"/>
    <property type="match status" value="1"/>
</dbReference>
<reference evidence="1" key="1">
    <citation type="submission" date="2018-10" db="EMBL/GenBank/DDBJ databases">
        <title>Hidden diversity of soil giant viruses.</title>
        <authorList>
            <person name="Schulz F."/>
            <person name="Alteio L."/>
            <person name="Goudeau D."/>
            <person name="Ryan E.M."/>
            <person name="Malmstrom R.R."/>
            <person name="Blanchard J."/>
            <person name="Woyke T."/>
        </authorList>
    </citation>
    <scope>NUCLEOTIDE SEQUENCE</scope>
    <source>
        <strain evidence="1">TEV1</strain>
    </source>
</reference>
<dbReference type="Pfam" id="PF09445">
    <property type="entry name" value="Methyltransf_15"/>
    <property type="match status" value="1"/>
</dbReference>
<organism evidence="1">
    <name type="scientific">Terrestrivirus sp</name>
    <dbReference type="NCBI Taxonomy" id="2487775"/>
    <lineage>
        <taxon>Viruses</taxon>
        <taxon>Varidnaviria</taxon>
        <taxon>Bamfordvirae</taxon>
        <taxon>Nucleocytoviricota</taxon>
        <taxon>Megaviricetes</taxon>
        <taxon>Imitervirales</taxon>
        <taxon>Mimiviridae</taxon>
        <taxon>Klosneuvirinae</taxon>
    </lineage>
</organism>
<dbReference type="InterPro" id="IPR029063">
    <property type="entry name" value="SAM-dependent_MTases_sf"/>
</dbReference>
<dbReference type="PANTHER" id="PTHR14741:SF32">
    <property type="entry name" value="TRIMETHYLGUANOSINE SYNTHASE"/>
    <property type="match status" value="1"/>
</dbReference>
<dbReference type="PANTHER" id="PTHR14741">
    <property type="entry name" value="S-ADENOSYLMETHIONINE-DEPENDENT METHYLTRANSFERASE RELATED"/>
    <property type="match status" value="1"/>
</dbReference>
<dbReference type="GO" id="GO:0003676">
    <property type="term" value="F:nucleic acid binding"/>
    <property type="evidence" value="ECO:0007669"/>
    <property type="project" value="InterPro"/>
</dbReference>
<accession>A0A3G4ZM56</accession>
<dbReference type="InterPro" id="IPR019012">
    <property type="entry name" value="RNA_cap_Gua-N2-MeTrfase"/>
</dbReference>
<protein>
    <submittedName>
        <fullName evidence="1">Putative RNA methylase</fullName>
    </submittedName>
</protein>
<dbReference type="CDD" id="cd02440">
    <property type="entry name" value="AdoMet_MTases"/>
    <property type="match status" value="1"/>
</dbReference>
<dbReference type="PROSITE" id="PS00092">
    <property type="entry name" value="N6_MTASE"/>
    <property type="match status" value="1"/>
</dbReference>
<sequence>MHGKRIYLERLFPQVIEKNLLYRLKIDCESVMYITIPEDAEKITNIIIQHLTKKGTNPAEAIITDSTAGVGGDTISFSSKFRYVNSIELDRERYNYLTNNVNAYKLKNVVLYCDDMMKIIPQIEHHDVIFVDPPWGGRNYKRNDNLRLHINDISIEDCCLTFSNKNSDQNINTIAKSVPKLIVLKLPSNYDIDFLKAELDQFGDVFVYKLTKMTIVVFEPK</sequence>
<dbReference type="EMBL" id="MK071981">
    <property type="protein sequence ID" value="AYV75918.1"/>
    <property type="molecule type" value="Genomic_DNA"/>
</dbReference>
<evidence type="ECO:0000313" key="1">
    <source>
        <dbReference type="EMBL" id="AYV75918.1"/>
    </source>
</evidence>
<name>A0A3G4ZM56_9VIRU</name>
<keyword evidence="1" id="KW-0489">Methyltransferase</keyword>
<dbReference type="InterPro" id="IPR002052">
    <property type="entry name" value="DNA_methylase_N6_adenine_CS"/>
</dbReference>
<dbReference type="Gene3D" id="3.40.50.150">
    <property type="entry name" value="Vaccinia Virus protein VP39"/>
    <property type="match status" value="1"/>
</dbReference>
<gene>
    <name evidence="1" type="ORF">Terrestrivirus3_187</name>
</gene>